<sequence>MPLYLRVAAAGISASSVVSVVLSDVLFQPSNRITCSLLSMILRCMTTKHLSSLREPLRICGAPTQGLLLCPVLRTAYLNPADAQIRTGLFVLFAHHEERLSQQRKGQTHPARP</sequence>
<evidence type="ECO:0000313" key="1">
    <source>
        <dbReference type="EMBL" id="TRM70453.1"/>
    </source>
</evidence>
<evidence type="ECO:0000313" key="2">
    <source>
        <dbReference type="Proteomes" id="UP000320762"/>
    </source>
</evidence>
<proteinExistence type="predicted"/>
<organism evidence="1 2">
    <name type="scientific">Schizophyllum amplum</name>
    <dbReference type="NCBI Taxonomy" id="97359"/>
    <lineage>
        <taxon>Eukaryota</taxon>
        <taxon>Fungi</taxon>
        <taxon>Dikarya</taxon>
        <taxon>Basidiomycota</taxon>
        <taxon>Agaricomycotina</taxon>
        <taxon>Agaricomycetes</taxon>
        <taxon>Agaricomycetidae</taxon>
        <taxon>Agaricales</taxon>
        <taxon>Schizophyllaceae</taxon>
        <taxon>Schizophyllum</taxon>
    </lineage>
</organism>
<protein>
    <submittedName>
        <fullName evidence="1">Uncharacterized protein</fullName>
    </submittedName>
</protein>
<dbReference type="EMBL" id="VDMD01000001">
    <property type="protein sequence ID" value="TRM70453.1"/>
    <property type="molecule type" value="Genomic_DNA"/>
</dbReference>
<dbReference type="AlphaFoldDB" id="A0A550D091"/>
<accession>A0A550D091</accession>
<gene>
    <name evidence="1" type="ORF">BD626DRAFT_29032</name>
</gene>
<comment type="caution">
    <text evidence="1">The sequence shown here is derived from an EMBL/GenBank/DDBJ whole genome shotgun (WGS) entry which is preliminary data.</text>
</comment>
<keyword evidence="2" id="KW-1185">Reference proteome</keyword>
<name>A0A550D091_9AGAR</name>
<reference evidence="1 2" key="1">
    <citation type="journal article" date="2019" name="New Phytol.">
        <title>Comparative genomics reveals unique wood-decay strategies and fruiting body development in the Schizophyllaceae.</title>
        <authorList>
            <person name="Almasi E."/>
            <person name="Sahu N."/>
            <person name="Krizsan K."/>
            <person name="Balint B."/>
            <person name="Kovacs G.M."/>
            <person name="Kiss B."/>
            <person name="Cseklye J."/>
            <person name="Drula E."/>
            <person name="Henrissat B."/>
            <person name="Nagy I."/>
            <person name="Chovatia M."/>
            <person name="Adam C."/>
            <person name="LaButti K."/>
            <person name="Lipzen A."/>
            <person name="Riley R."/>
            <person name="Grigoriev I.V."/>
            <person name="Nagy L.G."/>
        </authorList>
    </citation>
    <scope>NUCLEOTIDE SEQUENCE [LARGE SCALE GENOMIC DNA]</scope>
    <source>
        <strain evidence="1 2">NL-1724</strain>
    </source>
</reference>
<dbReference type="Proteomes" id="UP000320762">
    <property type="component" value="Unassembled WGS sequence"/>
</dbReference>